<dbReference type="PROSITE" id="PS51257">
    <property type="entry name" value="PROKAR_LIPOPROTEIN"/>
    <property type="match status" value="1"/>
</dbReference>
<dbReference type="Proteomes" id="UP001206312">
    <property type="component" value="Unassembled WGS sequence"/>
</dbReference>
<keyword evidence="2" id="KW-1185">Reference proteome</keyword>
<reference evidence="1 2" key="1">
    <citation type="submission" date="2022-06" db="EMBL/GenBank/DDBJ databases">
        <authorList>
            <person name="Xuan X."/>
        </authorList>
    </citation>
    <scope>NUCLEOTIDE SEQUENCE [LARGE SCALE GENOMIC DNA]</scope>
    <source>
        <strain evidence="1 2">2V75</strain>
    </source>
</reference>
<sequence>MPLSHSKAIWVLAFLFMGLSCQTRPAPEDLQRLNGYWEIREVVFPDGGSREYQASSAVEYFQWEAGKGFRKKVQPTVMGTYLTSDDALPMAVSWRDGRLFLVFSGEGQPWEEEVLELDGETLVTLHQNGLRYEYVRYKPLIITP</sequence>
<protein>
    <recommendedName>
        <fullName evidence="3">Lipocalin-like domain-containing protein</fullName>
    </recommendedName>
</protein>
<gene>
    <name evidence="1" type="ORF">NG653_11345</name>
</gene>
<name>A0ABT1AZV1_9FLAO</name>
<comment type="caution">
    <text evidence="1">The sequence shown here is derived from an EMBL/GenBank/DDBJ whole genome shotgun (WGS) entry which is preliminary data.</text>
</comment>
<dbReference type="EMBL" id="JAMXIB010000009">
    <property type="protein sequence ID" value="MCO5725454.1"/>
    <property type="molecule type" value="Genomic_DNA"/>
</dbReference>
<organism evidence="1 2">
    <name type="scientific">Robiginitalea marina</name>
    <dbReference type="NCBI Taxonomy" id="2954105"/>
    <lineage>
        <taxon>Bacteria</taxon>
        <taxon>Pseudomonadati</taxon>
        <taxon>Bacteroidota</taxon>
        <taxon>Flavobacteriia</taxon>
        <taxon>Flavobacteriales</taxon>
        <taxon>Flavobacteriaceae</taxon>
        <taxon>Robiginitalea</taxon>
    </lineage>
</organism>
<evidence type="ECO:0000313" key="1">
    <source>
        <dbReference type="EMBL" id="MCO5725454.1"/>
    </source>
</evidence>
<evidence type="ECO:0000313" key="2">
    <source>
        <dbReference type="Proteomes" id="UP001206312"/>
    </source>
</evidence>
<accession>A0ABT1AZV1</accession>
<evidence type="ECO:0008006" key="3">
    <source>
        <dbReference type="Google" id="ProtNLM"/>
    </source>
</evidence>
<dbReference type="RefSeq" id="WP_252741827.1">
    <property type="nucleotide sequence ID" value="NZ_JAMXIB010000009.1"/>
</dbReference>
<proteinExistence type="predicted"/>